<dbReference type="GO" id="GO:0003700">
    <property type="term" value="F:DNA-binding transcription factor activity"/>
    <property type="evidence" value="ECO:0007669"/>
    <property type="project" value="InterPro"/>
</dbReference>
<dbReference type="SMART" id="SM00342">
    <property type="entry name" value="HTH_ARAC"/>
    <property type="match status" value="1"/>
</dbReference>
<dbReference type="STRING" id="340021.TM5383_01068"/>
<evidence type="ECO:0000256" key="3">
    <source>
        <dbReference type="ARBA" id="ARBA00023163"/>
    </source>
</evidence>
<protein>
    <submittedName>
        <fullName evidence="5">Methylphosphotriester-DNA--protein-cysteine S-methyltransferase</fullName>
        <ecNumber evidence="5">2.1.1.-</ecNumber>
    </submittedName>
</protein>
<evidence type="ECO:0000256" key="1">
    <source>
        <dbReference type="ARBA" id="ARBA00023015"/>
    </source>
</evidence>
<dbReference type="GO" id="GO:0043565">
    <property type="term" value="F:sequence-specific DNA binding"/>
    <property type="evidence" value="ECO:0007669"/>
    <property type="project" value="InterPro"/>
</dbReference>
<dbReference type="PANTHER" id="PTHR46796:SF6">
    <property type="entry name" value="ARAC SUBFAMILY"/>
    <property type="match status" value="1"/>
</dbReference>
<organism evidence="5 6">
    <name type="scientific">Thalassovita mediterranea</name>
    <dbReference type="NCBI Taxonomy" id="340021"/>
    <lineage>
        <taxon>Bacteria</taxon>
        <taxon>Pseudomonadati</taxon>
        <taxon>Pseudomonadota</taxon>
        <taxon>Alphaproteobacteria</taxon>
        <taxon>Rhodobacterales</taxon>
        <taxon>Roseobacteraceae</taxon>
        <taxon>Thalassovita</taxon>
    </lineage>
</organism>
<dbReference type="Gene3D" id="1.10.10.60">
    <property type="entry name" value="Homeodomain-like"/>
    <property type="match status" value="1"/>
</dbReference>
<dbReference type="InterPro" id="IPR018060">
    <property type="entry name" value="HTH_AraC"/>
</dbReference>
<keyword evidence="3" id="KW-0804">Transcription</keyword>
<dbReference type="InterPro" id="IPR018062">
    <property type="entry name" value="HTH_AraC-typ_CS"/>
</dbReference>
<dbReference type="GO" id="GO:0008168">
    <property type="term" value="F:methyltransferase activity"/>
    <property type="evidence" value="ECO:0007669"/>
    <property type="project" value="UniProtKB-KW"/>
</dbReference>
<gene>
    <name evidence="5" type="primary">adaA</name>
    <name evidence="5" type="ORF">TM5383_01068</name>
</gene>
<dbReference type="PANTHER" id="PTHR46796">
    <property type="entry name" value="HTH-TYPE TRANSCRIPTIONAL ACTIVATOR RHAS-RELATED"/>
    <property type="match status" value="1"/>
</dbReference>
<keyword evidence="6" id="KW-1185">Reference proteome</keyword>
<dbReference type="PROSITE" id="PS00041">
    <property type="entry name" value="HTH_ARAC_FAMILY_1"/>
    <property type="match status" value="1"/>
</dbReference>
<evidence type="ECO:0000313" key="6">
    <source>
        <dbReference type="Proteomes" id="UP000051681"/>
    </source>
</evidence>
<dbReference type="SUPFAM" id="SSF46689">
    <property type="entry name" value="Homeodomain-like"/>
    <property type="match status" value="2"/>
</dbReference>
<feature type="domain" description="HTH araC/xylS-type" evidence="4">
    <location>
        <begin position="188"/>
        <end position="285"/>
    </location>
</feature>
<evidence type="ECO:0000259" key="4">
    <source>
        <dbReference type="PROSITE" id="PS01124"/>
    </source>
</evidence>
<accession>A0A0P1GNM8</accession>
<reference evidence="5 6" key="1">
    <citation type="submission" date="2015-09" db="EMBL/GenBank/DDBJ databases">
        <authorList>
            <consortium name="Swine Surveillance"/>
        </authorList>
    </citation>
    <scope>NUCLEOTIDE SEQUENCE [LARGE SCALE GENOMIC DNA]</scope>
    <source>
        <strain evidence="5 6">CECT 8383</strain>
    </source>
</reference>
<dbReference type="EC" id="2.1.1.-" evidence="5"/>
<dbReference type="Pfam" id="PF12833">
    <property type="entry name" value="HTH_18"/>
    <property type="match status" value="1"/>
</dbReference>
<sequence>MTATPPSVAGFLAASPQARREGHIDLGFQRQASLWRNCDDRVSYVAPEGHCFSFYAQGGRGTRRVDGAPISGWAGAVCILPHGMDSEWEITDPFAFVHLYMSDAELRRVFAETFDCDSRLMELSDETYFDAPWLAGHFLTIQQATASGNPVQAEEAVSELVHGIFAEGIGVTQRRRQLAGGLSPYRMRQIRDYVCADLSRKVTLHDLARLCDLSEFHLQRSFRTTLGISPNDWLLRQRIEAAKQMIRKGAPLADVASATGFSSQSHLSRSFKAHAGLTPGAYRRLL</sequence>
<keyword evidence="1" id="KW-0805">Transcription regulation</keyword>
<dbReference type="EMBL" id="CYSF01000006">
    <property type="protein sequence ID" value="CUH83864.1"/>
    <property type="molecule type" value="Genomic_DNA"/>
</dbReference>
<keyword evidence="2" id="KW-0238">DNA-binding</keyword>
<evidence type="ECO:0000313" key="5">
    <source>
        <dbReference type="EMBL" id="CUH83864.1"/>
    </source>
</evidence>
<dbReference type="InterPro" id="IPR050204">
    <property type="entry name" value="AraC_XylS_family_regulators"/>
</dbReference>
<keyword evidence="5" id="KW-0808">Transferase</keyword>
<dbReference type="OrthoDB" id="9793400at2"/>
<keyword evidence="5" id="KW-0489">Methyltransferase</keyword>
<dbReference type="RefSeq" id="WP_058317982.1">
    <property type="nucleotide sequence ID" value="NZ_CYSF01000006.1"/>
</dbReference>
<name>A0A0P1GNM8_9RHOB</name>
<dbReference type="AlphaFoldDB" id="A0A0P1GNM8"/>
<proteinExistence type="predicted"/>
<evidence type="ECO:0000256" key="2">
    <source>
        <dbReference type="ARBA" id="ARBA00023125"/>
    </source>
</evidence>
<dbReference type="Proteomes" id="UP000051681">
    <property type="component" value="Unassembled WGS sequence"/>
</dbReference>
<dbReference type="PROSITE" id="PS01124">
    <property type="entry name" value="HTH_ARAC_FAMILY_2"/>
    <property type="match status" value="1"/>
</dbReference>
<dbReference type="InterPro" id="IPR009057">
    <property type="entry name" value="Homeodomain-like_sf"/>
</dbReference>
<dbReference type="GO" id="GO:0032259">
    <property type="term" value="P:methylation"/>
    <property type="evidence" value="ECO:0007669"/>
    <property type="project" value="UniProtKB-KW"/>
</dbReference>